<dbReference type="EMBL" id="CP001737">
    <property type="protein sequence ID" value="ACV78978.1"/>
    <property type="molecule type" value="Genomic_DNA"/>
</dbReference>
<organism evidence="2 3">
    <name type="scientific">Nakamurella multipartita (strain ATCC 700099 / DSM 44233 / CIP 104796 / JCM 9543 / NBRC 105858 / Y-104)</name>
    <name type="common">Microsphaera multipartita</name>
    <dbReference type="NCBI Taxonomy" id="479431"/>
    <lineage>
        <taxon>Bacteria</taxon>
        <taxon>Bacillati</taxon>
        <taxon>Actinomycetota</taxon>
        <taxon>Actinomycetes</taxon>
        <taxon>Nakamurellales</taxon>
        <taxon>Nakamurellaceae</taxon>
        <taxon>Nakamurella</taxon>
    </lineage>
</organism>
<protein>
    <submittedName>
        <fullName evidence="2">Alpha/beta hydrolase fold protein</fullName>
    </submittedName>
</protein>
<sequence length="263" mass="27920">MDHVDVGGRRIAFRRAGTGPPVLLVHGAMADSRDWHHQLEAFAPTFTTIAWDAPGCGGSADLPAGHDLDQLVEDLDGFRRALRITGAHVIGHSLGSILSIAFQARHPDAVRSLVLASAYAGWAGSLPPSEVDRRVTLALADLDRPAADAARDMVATLLPADAPAALVDEQVAMVSQARPATTRAMVERFARVDLRPALPGITAPTLLLYGRDDVRAPPWVADALHAAIPGSRLVLLPGVGHSGHVQAPDQWNRVVLEFLDGQS</sequence>
<dbReference type="Gene3D" id="3.40.50.1820">
    <property type="entry name" value="alpha/beta hydrolase"/>
    <property type="match status" value="1"/>
</dbReference>
<dbReference type="RefSeq" id="WP_015747859.1">
    <property type="nucleotide sequence ID" value="NC_013235.1"/>
</dbReference>
<name>C8X7M5_NAKMY</name>
<dbReference type="AlphaFoldDB" id="C8X7M5"/>
<dbReference type="InterPro" id="IPR000073">
    <property type="entry name" value="AB_hydrolase_1"/>
</dbReference>
<evidence type="ECO:0000313" key="2">
    <source>
        <dbReference type="EMBL" id="ACV78978.1"/>
    </source>
</evidence>
<dbReference type="InterPro" id="IPR029058">
    <property type="entry name" value="AB_hydrolase_fold"/>
</dbReference>
<dbReference type="Proteomes" id="UP000002218">
    <property type="component" value="Chromosome"/>
</dbReference>
<proteinExistence type="predicted"/>
<dbReference type="Pfam" id="PF00561">
    <property type="entry name" value="Abhydrolase_1"/>
    <property type="match status" value="1"/>
</dbReference>
<evidence type="ECO:0000259" key="1">
    <source>
        <dbReference type="Pfam" id="PF00561"/>
    </source>
</evidence>
<dbReference type="eggNOG" id="COG2267">
    <property type="taxonomic scope" value="Bacteria"/>
</dbReference>
<dbReference type="PRINTS" id="PR00111">
    <property type="entry name" value="ABHYDROLASE"/>
</dbReference>
<feature type="domain" description="AB hydrolase-1" evidence="1">
    <location>
        <begin position="20"/>
        <end position="247"/>
    </location>
</feature>
<dbReference type="OrthoDB" id="9785847at2"/>
<reference evidence="2 3" key="2">
    <citation type="journal article" date="2010" name="Stand. Genomic Sci.">
        <title>Complete genome sequence of Nakamurella multipartita type strain (Y-104).</title>
        <authorList>
            <person name="Tice H."/>
            <person name="Mayilraj S."/>
            <person name="Sims D."/>
            <person name="Lapidus A."/>
            <person name="Nolan M."/>
            <person name="Lucas S."/>
            <person name="Glavina Del Rio T."/>
            <person name="Copeland A."/>
            <person name="Cheng J.F."/>
            <person name="Meincke L."/>
            <person name="Bruce D."/>
            <person name="Goodwin L."/>
            <person name="Pitluck S."/>
            <person name="Ivanova N."/>
            <person name="Mavromatis K."/>
            <person name="Ovchinnikova G."/>
            <person name="Pati A."/>
            <person name="Chen A."/>
            <person name="Palaniappan K."/>
            <person name="Land M."/>
            <person name="Hauser L."/>
            <person name="Chang Y.J."/>
            <person name="Jeffries C.D."/>
            <person name="Detter J.C."/>
            <person name="Brettin T."/>
            <person name="Rohde M."/>
            <person name="Goker M."/>
            <person name="Bristow J."/>
            <person name="Eisen J.A."/>
            <person name="Markowitz V."/>
            <person name="Hugenholtz P."/>
            <person name="Kyrpides N.C."/>
            <person name="Klenk H.P."/>
            <person name="Chen F."/>
        </authorList>
    </citation>
    <scope>NUCLEOTIDE SEQUENCE [LARGE SCALE GENOMIC DNA]</scope>
    <source>
        <strain evidence="3">ATCC 700099 / DSM 44233 / CIP 104796 / JCM 9543 / NBRC 105858 / Y-104</strain>
    </source>
</reference>
<keyword evidence="2" id="KW-0378">Hydrolase</keyword>
<dbReference type="InParanoid" id="C8X7M5"/>
<accession>C8X7M5</accession>
<reference evidence="3" key="1">
    <citation type="submission" date="2009-09" db="EMBL/GenBank/DDBJ databases">
        <title>The complete genome of Nakamurella multipartita DSM 44233.</title>
        <authorList>
            <consortium name="US DOE Joint Genome Institute (JGI-PGF)"/>
            <person name="Lucas S."/>
            <person name="Copeland A."/>
            <person name="Lapidus A."/>
            <person name="Glavina del Rio T."/>
            <person name="Dalin E."/>
            <person name="Tice H."/>
            <person name="Bruce D."/>
            <person name="Goodwin L."/>
            <person name="Pitluck S."/>
            <person name="Kyrpides N."/>
            <person name="Mavromatis K."/>
            <person name="Ivanova N."/>
            <person name="Ovchinnikova G."/>
            <person name="Sims D."/>
            <person name="Meincke L."/>
            <person name="Brettin T."/>
            <person name="Detter J.C."/>
            <person name="Han C."/>
            <person name="Larimer F."/>
            <person name="Land M."/>
            <person name="Hauser L."/>
            <person name="Markowitz V."/>
            <person name="Cheng J.-F."/>
            <person name="Hugenholtz P."/>
            <person name="Woyke T."/>
            <person name="Wu D."/>
            <person name="Klenk H.-P."/>
            <person name="Eisen J.A."/>
        </authorList>
    </citation>
    <scope>NUCLEOTIDE SEQUENCE [LARGE SCALE GENOMIC DNA]</scope>
    <source>
        <strain evidence="3">ATCC 700099 / DSM 44233 / CIP 104796 / JCM 9543 / NBRC 105858 / Y-104</strain>
    </source>
</reference>
<dbReference type="STRING" id="479431.Namu_2629"/>
<dbReference type="SUPFAM" id="SSF53474">
    <property type="entry name" value="alpha/beta-Hydrolases"/>
    <property type="match status" value="1"/>
</dbReference>
<evidence type="ECO:0000313" key="3">
    <source>
        <dbReference type="Proteomes" id="UP000002218"/>
    </source>
</evidence>
<dbReference type="GO" id="GO:0016787">
    <property type="term" value="F:hydrolase activity"/>
    <property type="evidence" value="ECO:0007669"/>
    <property type="project" value="UniProtKB-KW"/>
</dbReference>
<dbReference type="KEGG" id="nml:Namu_2629"/>
<keyword evidence="3" id="KW-1185">Reference proteome</keyword>
<dbReference type="InterPro" id="IPR050266">
    <property type="entry name" value="AB_hydrolase_sf"/>
</dbReference>
<gene>
    <name evidence="2" type="ordered locus">Namu_2629</name>
</gene>
<dbReference type="PANTHER" id="PTHR43798">
    <property type="entry name" value="MONOACYLGLYCEROL LIPASE"/>
    <property type="match status" value="1"/>
</dbReference>
<dbReference type="HOGENOM" id="CLU_020336_50_2_11"/>